<dbReference type="Proteomes" id="UP000268535">
    <property type="component" value="Unassembled WGS sequence"/>
</dbReference>
<gene>
    <name evidence="2" type="ORF">CAUPRSCDRAFT_11785</name>
</gene>
<evidence type="ECO:0000313" key="3">
    <source>
        <dbReference type="Proteomes" id="UP000268535"/>
    </source>
</evidence>
<organism evidence="2 3">
    <name type="scientific">Caulochytrium protostelioides</name>
    <dbReference type="NCBI Taxonomy" id="1555241"/>
    <lineage>
        <taxon>Eukaryota</taxon>
        <taxon>Fungi</taxon>
        <taxon>Fungi incertae sedis</taxon>
        <taxon>Chytridiomycota</taxon>
        <taxon>Chytridiomycota incertae sedis</taxon>
        <taxon>Chytridiomycetes</taxon>
        <taxon>Caulochytriales</taxon>
        <taxon>Caulochytriaceae</taxon>
        <taxon>Caulochytrium</taxon>
    </lineage>
</organism>
<feature type="compositionally biased region" description="Acidic residues" evidence="1">
    <location>
        <begin position="672"/>
        <end position="687"/>
    </location>
</feature>
<evidence type="ECO:0000313" key="2">
    <source>
        <dbReference type="EMBL" id="RKO96521.1"/>
    </source>
</evidence>
<dbReference type="EMBL" id="ML009866">
    <property type="protein sequence ID" value="RKO96521.1"/>
    <property type="molecule type" value="Genomic_DNA"/>
</dbReference>
<feature type="compositionally biased region" description="Polar residues" evidence="1">
    <location>
        <begin position="181"/>
        <end position="192"/>
    </location>
</feature>
<feature type="region of interest" description="Disordered" evidence="1">
    <location>
        <begin position="672"/>
        <end position="721"/>
    </location>
</feature>
<sequence length="760" mass="84739">MSPTASPPGPTEYQTQLLQMVSQLYETYPLSEPDTLLASILDLMRVHKTEAPLWKPGSLEKENPLALIRFLATVDIVLSHDYTTPFTTSEAELGPGRSAVEASENPVVPPLPRRAKTADMPLGTEVRVPGKGVGPRRTWRHFVPGQTGPDLSAAHSASRQGPRGLPLAQIKESEGPMPGSESPTAMQGSPQAQPGEGYGEASSTPVIPAMPKRRATITNIMRPTKKKTSDEFLMSYMESLAEARKKPDKILAPRSVEERRLAEQLAKDVAVPDSRILTSSSGDYVRWAMASEIVLLKSRSDNQYRLDHPDPGSAPPSVTWLRHQLLTLLYLSAEYTVSQFYAKDLELKALGELYKFVGTAAWSGPVQPLDIAHDKRRFRQAETEHFVDMAAVRRKSPKTGTLPPRDPDSDIATRAEEILSRLQELKPANVYLPSEGDLSFPEAILRAKRDRGYHAMLLLGVRPGVFDGKVGYWKPIVSYERAAQVLAAIWHDDPVMTGIMRRYNNYNEHEKEQPTPEDYQTLRRLWSEFKRCSDEIHRRFWTRVPPPMPIEPLTMPPTFASRPASSEVAVMESLLHFLRRKLDDSDRILAGAYGEQPLDHYIRMFRNRSRTFSMLVEALSAKRQRLIRHQEPTLRTAYGVSPSDGFDPLLSKLMRPPPPRPALEEHVFKTDPEDEDPALTDPTEPDLPEPASTKASASDDPPATPRNGDAPDRRLGPSGRNLALTVTGVLRMIREAYQEEQVSGSSGHQAMVLAPKMGII</sequence>
<evidence type="ECO:0000256" key="1">
    <source>
        <dbReference type="SAM" id="MobiDB-lite"/>
    </source>
</evidence>
<proteinExistence type="predicted"/>
<accession>A0A4P9WTB6</accession>
<protein>
    <submittedName>
        <fullName evidence="2">Uncharacterized protein</fullName>
    </submittedName>
</protein>
<reference evidence="3" key="1">
    <citation type="journal article" date="2018" name="Nat. Microbiol.">
        <title>Leveraging single-cell genomics to expand the fungal tree of life.</title>
        <authorList>
            <person name="Ahrendt S.R."/>
            <person name="Quandt C.A."/>
            <person name="Ciobanu D."/>
            <person name="Clum A."/>
            <person name="Salamov A."/>
            <person name="Andreopoulos B."/>
            <person name="Cheng J.F."/>
            <person name="Woyke T."/>
            <person name="Pelin A."/>
            <person name="Henrissat B."/>
            <person name="Reynolds N.K."/>
            <person name="Benny G.L."/>
            <person name="Smith M.E."/>
            <person name="James T.Y."/>
            <person name="Grigoriev I.V."/>
        </authorList>
    </citation>
    <scope>NUCLEOTIDE SEQUENCE [LARGE SCALE GENOMIC DNA]</scope>
    <source>
        <strain evidence="3">ATCC 52028</strain>
    </source>
</reference>
<feature type="region of interest" description="Disordered" evidence="1">
    <location>
        <begin position="89"/>
        <end position="209"/>
    </location>
</feature>
<dbReference type="AlphaFoldDB" id="A0A4P9WTB6"/>
<name>A0A4P9WTB6_9FUNG</name>